<dbReference type="InterPro" id="IPR016040">
    <property type="entry name" value="NAD(P)-bd_dom"/>
</dbReference>
<organism evidence="2 3">
    <name type="scientific">Bifiguratus adelaidae</name>
    <dbReference type="NCBI Taxonomy" id="1938954"/>
    <lineage>
        <taxon>Eukaryota</taxon>
        <taxon>Fungi</taxon>
        <taxon>Fungi incertae sedis</taxon>
        <taxon>Mucoromycota</taxon>
        <taxon>Mucoromycotina</taxon>
        <taxon>Endogonomycetes</taxon>
        <taxon>Endogonales</taxon>
        <taxon>Endogonales incertae sedis</taxon>
        <taxon>Bifiguratus</taxon>
    </lineage>
</organism>
<gene>
    <name evidence="2" type="ORF">BZG36_05522</name>
</gene>
<evidence type="ECO:0000313" key="2">
    <source>
        <dbReference type="EMBL" id="OZJ01758.1"/>
    </source>
</evidence>
<dbReference type="Proteomes" id="UP000242875">
    <property type="component" value="Unassembled WGS sequence"/>
</dbReference>
<reference evidence="2 3" key="1">
    <citation type="journal article" date="2017" name="Mycologia">
        <title>Bifiguratus adelaidae, gen. et sp. nov., a new member of Mucoromycotina in endophytic and soil-dwelling habitats.</title>
        <authorList>
            <person name="Torres-Cruz T.J."/>
            <person name="Billingsley Tobias T.L."/>
            <person name="Almatruk M."/>
            <person name="Hesse C."/>
            <person name="Kuske C.R."/>
            <person name="Desiro A."/>
            <person name="Benucci G.M."/>
            <person name="Bonito G."/>
            <person name="Stajich J.E."/>
            <person name="Dunlap C."/>
            <person name="Arnold A.E."/>
            <person name="Porras-Alfaro A."/>
        </authorList>
    </citation>
    <scope>NUCLEOTIDE SEQUENCE [LARGE SCALE GENOMIC DNA]</scope>
    <source>
        <strain evidence="2 3">AZ0501</strain>
    </source>
</reference>
<dbReference type="OrthoDB" id="10254221at2759"/>
<dbReference type="EMBL" id="MVBO01000246">
    <property type="protein sequence ID" value="OZJ01758.1"/>
    <property type="molecule type" value="Genomic_DNA"/>
</dbReference>
<dbReference type="AlphaFoldDB" id="A0A261XTT1"/>
<dbReference type="Gene3D" id="3.40.50.720">
    <property type="entry name" value="NAD(P)-binding Rossmann-like Domain"/>
    <property type="match status" value="1"/>
</dbReference>
<dbReference type="PANTHER" id="PTHR15020">
    <property type="entry name" value="FLAVIN REDUCTASE-RELATED"/>
    <property type="match status" value="1"/>
</dbReference>
<dbReference type="InterPro" id="IPR036291">
    <property type="entry name" value="NAD(P)-bd_dom_sf"/>
</dbReference>
<protein>
    <recommendedName>
        <fullName evidence="1">NAD(P)-binding domain-containing protein</fullName>
    </recommendedName>
</protein>
<dbReference type="PANTHER" id="PTHR15020:SF50">
    <property type="entry name" value="UPF0659 PROTEIN YMR090W"/>
    <property type="match status" value="1"/>
</dbReference>
<feature type="domain" description="NAD(P)-binding" evidence="1">
    <location>
        <begin position="10"/>
        <end position="115"/>
    </location>
</feature>
<comment type="caution">
    <text evidence="2">The sequence shown here is derived from an EMBL/GenBank/DDBJ whole genome shotgun (WGS) entry which is preliminary data.</text>
</comment>
<proteinExistence type="predicted"/>
<accession>A0A261XTT1</accession>
<dbReference type="Pfam" id="PF13460">
    <property type="entry name" value="NAD_binding_10"/>
    <property type="match status" value="1"/>
</dbReference>
<keyword evidence="3" id="KW-1185">Reference proteome</keyword>
<evidence type="ECO:0000259" key="1">
    <source>
        <dbReference type="Pfam" id="PF13460"/>
    </source>
</evidence>
<sequence length="223" mass="24515">MADNKIYVIGATDNIGRRLVQALLKENIPTTVYTRNPDKARAKFGHASTLNIVKGDYEDLDAFTESITGHTRLYLMVADVHNTPEIKVAVSKIAYGSGVRQVVDVSSRGASWPWRTSYIGHMHRLSEEGIFAIPNRGHYVALRPSGFMTNILWTDLPSIQAHDSISDVTCPFLLQVFACQVATSFGGGGGREERGWGGGGACQHEESWRVMSATWAATSLLRF</sequence>
<evidence type="ECO:0000313" key="3">
    <source>
        <dbReference type="Proteomes" id="UP000242875"/>
    </source>
</evidence>
<name>A0A261XTT1_9FUNG</name>
<dbReference type="Gene3D" id="3.90.25.10">
    <property type="entry name" value="UDP-galactose 4-epimerase, domain 1"/>
    <property type="match status" value="1"/>
</dbReference>
<dbReference type="SUPFAM" id="SSF51735">
    <property type="entry name" value="NAD(P)-binding Rossmann-fold domains"/>
    <property type="match status" value="1"/>
</dbReference>